<sequence>MGVAQARDAARAMRQRVKYEAADPIAEARRKRAVTSDAREGIGTLLAAIEAYGQQRAGQLAKWHERHGRMKAVFAPHLDRPLRLLRRSDLQTTIDDYKATQSARAAANYLRPILKWAIARDMCPADLSKIVAPGAGRARTRTLSQNELAALLPVLTASDRPYPMAMRFMLLTLARREEVCAACWRDIDLAGATWRIPTTKNGLPHVVPLSTQALDLLRQIGGGKPDRLVFTTLPPAKMAAEAGLISSGPGRLTNWDREGKSIMEASGTAGWTRHDLRRTGATMLGEMGELPDIIEAALNHVAIRSTLAATYNRARYRPQVATALQRLADALDEITSGGAEIVRLRPAG</sequence>
<dbReference type="InterPro" id="IPR050808">
    <property type="entry name" value="Phage_Integrase"/>
</dbReference>
<accession>A0ABR4B1Z1</accession>
<dbReference type="PANTHER" id="PTHR30629:SF2">
    <property type="entry name" value="PROPHAGE INTEGRASE INTS-RELATED"/>
    <property type="match status" value="1"/>
</dbReference>
<evidence type="ECO:0000259" key="4">
    <source>
        <dbReference type="PROSITE" id="PS51898"/>
    </source>
</evidence>
<organism evidence="5 6">
    <name type="scientific">Lepraria finkii</name>
    <dbReference type="NCBI Taxonomy" id="1340010"/>
    <lineage>
        <taxon>Eukaryota</taxon>
        <taxon>Fungi</taxon>
        <taxon>Dikarya</taxon>
        <taxon>Ascomycota</taxon>
        <taxon>Pezizomycotina</taxon>
        <taxon>Lecanoromycetes</taxon>
        <taxon>OSLEUM clade</taxon>
        <taxon>Lecanoromycetidae</taxon>
        <taxon>Lecanorales</taxon>
        <taxon>Lecanorineae</taxon>
        <taxon>Stereocaulaceae</taxon>
        <taxon>Lepraria</taxon>
    </lineage>
</organism>
<proteinExistence type="inferred from homology"/>
<reference evidence="5 6" key="1">
    <citation type="submission" date="2024-09" db="EMBL/GenBank/DDBJ databases">
        <title>Rethinking Asexuality: The Enigmatic Case of Functional Sexual Genes in Lepraria (Stereocaulaceae).</title>
        <authorList>
            <person name="Doellman M."/>
            <person name="Sun Y."/>
            <person name="Barcenas-Pena A."/>
            <person name="Lumbsch H.T."/>
            <person name="Grewe F."/>
        </authorList>
    </citation>
    <scope>NUCLEOTIDE SEQUENCE [LARGE SCALE GENOMIC DNA]</scope>
    <source>
        <strain evidence="5 6">Grewe 0041</strain>
    </source>
</reference>
<comment type="similarity">
    <text evidence="1">Belongs to the 'phage' integrase family.</text>
</comment>
<dbReference type="SUPFAM" id="SSF56349">
    <property type="entry name" value="DNA breaking-rejoining enzymes"/>
    <property type="match status" value="1"/>
</dbReference>
<dbReference type="InterPro" id="IPR013762">
    <property type="entry name" value="Integrase-like_cat_sf"/>
</dbReference>
<dbReference type="PROSITE" id="PS51898">
    <property type="entry name" value="TYR_RECOMBINASE"/>
    <property type="match status" value="1"/>
</dbReference>
<dbReference type="Proteomes" id="UP001590951">
    <property type="component" value="Unassembled WGS sequence"/>
</dbReference>
<dbReference type="InterPro" id="IPR002104">
    <property type="entry name" value="Integrase_catalytic"/>
</dbReference>
<dbReference type="InterPro" id="IPR011010">
    <property type="entry name" value="DNA_brk_join_enz"/>
</dbReference>
<evidence type="ECO:0000256" key="3">
    <source>
        <dbReference type="ARBA" id="ARBA00023172"/>
    </source>
</evidence>
<dbReference type="EMBL" id="JBHFEH010000040">
    <property type="protein sequence ID" value="KAL2051021.1"/>
    <property type="molecule type" value="Genomic_DNA"/>
</dbReference>
<dbReference type="CDD" id="cd00801">
    <property type="entry name" value="INT_P4_C"/>
    <property type="match status" value="1"/>
</dbReference>
<name>A0ABR4B1Z1_9LECA</name>
<gene>
    <name evidence="5" type="ORF">ABVK25_008767</name>
</gene>
<dbReference type="Pfam" id="PF00589">
    <property type="entry name" value="Phage_integrase"/>
    <property type="match status" value="1"/>
</dbReference>
<feature type="domain" description="Tyr recombinase" evidence="4">
    <location>
        <begin position="138"/>
        <end position="324"/>
    </location>
</feature>
<evidence type="ECO:0000313" key="5">
    <source>
        <dbReference type="EMBL" id="KAL2051021.1"/>
    </source>
</evidence>
<dbReference type="Gene3D" id="1.10.443.10">
    <property type="entry name" value="Intergrase catalytic core"/>
    <property type="match status" value="1"/>
</dbReference>
<protein>
    <recommendedName>
        <fullName evidence="4">Tyr recombinase domain-containing protein</fullName>
    </recommendedName>
</protein>
<keyword evidence="3" id="KW-0233">DNA recombination</keyword>
<evidence type="ECO:0000256" key="1">
    <source>
        <dbReference type="ARBA" id="ARBA00008857"/>
    </source>
</evidence>
<comment type="caution">
    <text evidence="5">The sequence shown here is derived from an EMBL/GenBank/DDBJ whole genome shotgun (WGS) entry which is preliminary data.</text>
</comment>
<evidence type="ECO:0000256" key="2">
    <source>
        <dbReference type="ARBA" id="ARBA00022908"/>
    </source>
</evidence>
<keyword evidence="6" id="KW-1185">Reference proteome</keyword>
<dbReference type="PANTHER" id="PTHR30629">
    <property type="entry name" value="PROPHAGE INTEGRASE"/>
    <property type="match status" value="1"/>
</dbReference>
<keyword evidence="2" id="KW-0229">DNA integration</keyword>
<evidence type="ECO:0000313" key="6">
    <source>
        <dbReference type="Proteomes" id="UP001590951"/>
    </source>
</evidence>